<keyword evidence="5" id="KW-0539">Nucleus</keyword>
<reference evidence="8" key="1">
    <citation type="submission" date="2020-09" db="EMBL/GenBank/DDBJ databases">
        <authorList>
            <person name="Kikuchi T."/>
        </authorList>
    </citation>
    <scope>NUCLEOTIDE SEQUENCE</scope>
    <source>
        <strain evidence="8">SH1</strain>
    </source>
</reference>
<feature type="region of interest" description="Disordered" evidence="7">
    <location>
        <begin position="364"/>
        <end position="410"/>
    </location>
</feature>
<evidence type="ECO:0000256" key="2">
    <source>
        <dbReference type="ARBA" id="ARBA00005616"/>
    </source>
</evidence>
<evidence type="ECO:0000256" key="3">
    <source>
        <dbReference type="ARBA" id="ARBA00022574"/>
    </source>
</evidence>
<evidence type="ECO:0008006" key="10">
    <source>
        <dbReference type="Google" id="ProtNLM"/>
    </source>
</evidence>
<dbReference type="SMART" id="SM00320">
    <property type="entry name" value="WD40"/>
    <property type="match status" value="3"/>
</dbReference>
<evidence type="ECO:0000256" key="6">
    <source>
        <dbReference type="PROSITE-ProRule" id="PRU00221"/>
    </source>
</evidence>
<dbReference type="EMBL" id="CAJFDH010000004">
    <property type="protein sequence ID" value="CAD5218129.1"/>
    <property type="molecule type" value="Genomic_DNA"/>
</dbReference>
<evidence type="ECO:0000313" key="8">
    <source>
        <dbReference type="EMBL" id="CAD5218129.1"/>
    </source>
</evidence>
<keyword evidence="3 6" id="KW-0853">WD repeat</keyword>
<feature type="region of interest" description="Disordered" evidence="7">
    <location>
        <begin position="422"/>
        <end position="448"/>
    </location>
</feature>
<keyword evidence="9" id="KW-1185">Reference proteome</keyword>
<dbReference type="SUPFAM" id="SSF50978">
    <property type="entry name" value="WD40 repeat-like"/>
    <property type="match status" value="1"/>
</dbReference>
<evidence type="ECO:0000256" key="5">
    <source>
        <dbReference type="ARBA" id="ARBA00023242"/>
    </source>
</evidence>
<dbReference type="Proteomes" id="UP000783686">
    <property type="component" value="Unassembled WGS sequence"/>
</dbReference>
<evidence type="ECO:0000313" key="9">
    <source>
        <dbReference type="Proteomes" id="UP000614601"/>
    </source>
</evidence>
<dbReference type="InterPro" id="IPR015943">
    <property type="entry name" value="WD40/YVTN_repeat-like_dom_sf"/>
</dbReference>
<protein>
    <recommendedName>
        <fullName evidence="10">WD_REPEATS_REGION domain-containing protein</fullName>
    </recommendedName>
</protein>
<dbReference type="InterPro" id="IPR001680">
    <property type="entry name" value="WD40_rpt"/>
</dbReference>
<dbReference type="OrthoDB" id="27537at2759"/>
<dbReference type="GO" id="GO:0048188">
    <property type="term" value="C:Set1C/COMPASS complex"/>
    <property type="evidence" value="ECO:0007669"/>
    <property type="project" value="TreeGrafter"/>
</dbReference>
<dbReference type="AlphaFoldDB" id="A0A811KR14"/>
<evidence type="ECO:0000256" key="4">
    <source>
        <dbReference type="ARBA" id="ARBA00022737"/>
    </source>
</evidence>
<name>A0A811KR14_9BILA</name>
<feature type="compositionally biased region" description="Low complexity" evidence="7">
    <location>
        <begin position="461"/>
        <end position="479"/>
    </location>
</feature>
<dbReference type="Proteomes" id="UP000614601">
    <property type="component" value="Unassembled WGS sequence"/>
</dbReference>
<dbReference type="PANTHER" id="PTHR19861">
    <property type="entry name" value="WD40 REPEAT PROTEIN SWD2"/>
    <property type="match status" value="1"/>
</dbReference>
<dbReference type="PROSITE" id="PS50082">
    <property type="entry name" value="WD_REPEATS_2"/>
    <property type="match status" value="2"/>
</dbReference>
<feature type="compositionally biased region" description="Basic and acidic residues" evidence="7">
    <location>
        <begin position="366"/>
        <end position="410"/>
    </location>
</feature>
<dbReference type="EMBL" id="CAJFCW020000004">
    <property type="protein sequence ID" value="CAG9109343.1"/>
    <property type="molecule type" value="Genomic_DNA"/>
</dbReference>
<dbReference type="InterPro" id="IPR036322">
    <property type="entry name" value="WD40_repeat_dom_sf"/>
</dbReference>
<feature type="region of interest" description="Disordered" evidence="7">
    <location>
        <begin position="1"/>
        <end position="39"/>
    </location>
</feature>
<evidence type="ECO:0000256" key="7">
    <source>
        <dbReference type="SAM" id="MobiDB-lite"/>
    </source>
</evidence>
<feature type="compositionally biased region" description="Low complexity" evidence="7">
    <location>
        <begin position="13"/>
        <end position="38"/>
    </location>
</feature>
<feature type="repeat" description="WD" evidence="6">
    <location>
        <begin position="64"/>
        <end position="105"/>
    </location>
</feature>
<evidence type="ECO:0000256" key="1">
    <source>
        <dbReference type="ARBA" id="ARBA00004123"/>
    </source>
</evidence>
<dbReference type="Pfam" id="PF00400">
    <property type="entry name" value="WD40"/>
    <property type="match status" value="2"/>
</dbReference>
<dbReference type="InterPro" id="IPR037867">
    <property type="entry name" value="Swd2/WDR82"/>
</dbReference>
<comment type="subcellular location">
    <subcellularLocation>
        <location evidence="1">Nucleus</location>
    </subcellularLocation>
</comment>
<comment type="caution">
    <text evidence="8">The sequence shown here is derived from an EMBL/GenBank/DDBJ whole genome shotgun (WGS) entry which is preliminary data.</text>
</comment>
<dbReference type="PROSITE" id="PS50294">
    <property type="entry name" value="WD_REPEATS_REGION"/>
    <property type="match status" value="2"/>
</dbReference>
<dbReference type="Gene3D" id="2.130.10.10">
    <property type="entry name" value="YVTN repeat-like/Quinoprotein amine dehydrogenase"/>
    <property type="match status" value="1"/>
</dbReference>
<proteinExistence type="inferred from homology"/>
<sequence length="540" mass="60916">MPNQQAPQKRPIPAHLAQPSSSQSSLAAPAPATALHSPRFQNRDTFKYPVDEKGIRDFKTVREFKDNTDHINSLNYSSDGKFLATSSNDDSILVYDCSKGCRVQTVNSKKYGATFVEFLFTNETSSYSVVHASSKVDNTLKYLRTDNKQYIRYYNGHTQEVTSVSASKNMPIFMSGSKDKTVKIWSINSSAATNTLEFDSTPVVAFDNLTITFAVGVGNKIKMYDVRSKKSFGAINVPTRLPFSHLLFTPNNKYIIASTFGNDLFCLDAFTGLVKHNWKVKNFPKKPIRLRPAVAPGSGYLFCGTSDGKVHSWSLETGKMVHSLGKVHDGPVENVGFHPRYYTMASTSKDMRWWMPAFDDFGTKSTNKERRTSEAGQHRRDVEAGQHRQDTSHRAGQHHDRPGPSQAKDLDLKKLHVSAEGHDKKLVSPKPSPSSVLPQPPAPPGQLTVKLGMTKELGLIGQTTPSSQHSSGSTSGTQGLALNPSVTPRSDRDRDRERERERDREHRERDREYREHRDHRDRDRDRRDQRSRERDREHRS</sequence>
<organism evidence="8 9">
    <name type="scientific">Bursaphelenchus okinawaensis</name>
    <dbReference type="NCBI Taxonomy" id="465554"/>
    <lineage>
        <taxon>Eukaryota</taxon>
        <taxon>Metazoa</taxon>
        <taxon>Ecdysozoa</taxon>
        <taxon>Nematoda</taxon>
        <taxon>Chromadorea</taxon>
        <taxon>Rhabditida</taxon>
        <taxon>Tylenchina</taxon>
        <taxon>Tylenchomorpha</taxon>
        <taxon>Aphelenchoidea</taxon>
        <taxon>Aphelenchoididae</taxon>
        <taxon>Bursaphelenchus</taxon>
    </lineage>
</organism>
<dbReference type="PANTHER" id="PTHR19861:SF0">
    <property type="entry name" value="WD REPEAT-CONTAINING PROTEIN 82"/>
    <property type="match status" value="1"/>
</dbReference>
<feature type="compositionally biased region" description="Basic and acidic residues" evidence="7">
    <location>
        <begin position="489"/>
        <end position="540"/>
    </location>
</feature>
<dbReference type="GO" id="GO:0016070">
    <property type="term" value="P:RNA metabolic process"/>
    <property type="evidence" value="ECO:0007669"/>
    <property type="project" value="UniProtKB-ARBA"/>
</dbReference>
<gene>
    <name evidence="8" type="ORF">BOKJ2_LOCUS7339</name>
</gene>
<accession>A0A811KR14</accession>
<keyword evidence="4" id="KW-0677">Repeat</keyword>
<comment type="similarity">
    <text evidence="2">Belongs to the WD repeat SWD2 family.</text>
</comment>
<dbReference type="GO" id="GO:0003682">
    <property type="term" value="F:chromatin binding"/>
    <property type="evidence" value="ECO:0007669"/>
    <property type="project" value="TreeGrafter"/>
</dbReference>
<feature type="repeat" description="WD" evidence="6">
    <location>
        <begin position="154"/>
        <end position="195"/>
    </location>
</feature>
<feature type="region of interest" description="Disordered" evidence="7">
    <location>
        <begin position="461"/>
        <end position="540"/>
    </location>
</feature>